<reference evidence="3" key="1">
    <citation type="submission" date="2015-03" db="EMBL/GenBank/DDBJ databases">
        <title>Draft genome sequence of Mizugakiibacter sediminis skMP5.</title>
        <authorList>
            <person name="Watanabe T."/>
            <person name="Kojima H."/>
            <person name="Fukui M."/>
        </authorList>
    </citation>
    <scope>NUCLEOTIDE SEQUENCE</scope>
    <source>
        <strain evidence="3">SkMP5</strain>
    </source>
</reference>
<keyword evidence="2" id="KW-0732">Signal</keyword>
<evidence type="ECO:0000256" key="1">
    <source>
        <dbReference type="SAM" id="MobiDB-lite"/>
    </source>
</evidence>
<reference evidence="4" key="2">
    <citation type="submission" date="2015-08" db="EMBL/GenBank/DDBJ databases">
        <title>Complete DNA Sequence of Pseudomonas syringae pv. actinidiae, the Causal Agent of Kiwifruit Canker Disease.</title>
        <authorList>
            <person name="Rikkerink E.H.A."/>
            <person name="Fineran P.C."/>
        </authorList>
    </citation>
    <scope>NUCLEOTIDE SEQUENCE</scope>
    <source>
        <strain evidence="4">SkMP5</strain>
    </source>
</reference>
<accession>A0A0K8QPR5</accession>
<keyword evidence="5" id="KW-1185">Reference proteome</keyword>
<organism evidence="4">
    <name type="scientific">Mizugakiibacter sediminis</name>
    <dbReference type="NCBI Taxonomy" id="1475481"/>
    <lineage>
        <taxon>Bacteria</taxon>
        <taxon>Pseudomonadati</taxon>
        <taxon>Pseudomonadota</taxon>
        <taxon>Gammaproteobacteria</taxon>
        <taxon>Lysobacterales</taxon>
        <taxon>Rhodanobacteraceae</taxon>
        <taxon>Mizugakiibacter</taxon>
    </lineage>
</organism>
<sequence>MLLAALLGMAAAALAQPAPKAPPAAGETAPIYGCMLMTPQERADYLARMRAAATPQQREAIRLEHHKQMQERARQRGVTLPEMPAAGRCPMGGGMGPGMMGPGAGKGMGPGMMGPARAASAAPAPAKSADDGH</sequence>
<dbReference type="EMBL" id="DF952378">
    <property type="protein sequence ID" value="GAN44779.1"/>
    <property type="molecule type" value="Genomic_DNA"/>
</dbReference>
<feature type="compositionally biased region" description="Low complexity" evidence="1">
    <location>
        <begin position="113"/>
        <end position="127"/>
    </location>
</feature>
<evidence type="ECO:0000313" key="4">
    <source>
        <dbReference type="EMBL" id="GAP66661.1"/>
    </source>
</evidence>
<evidence type="ECO:0000313" key="5">
    <source>
        <dbReference type="Proteomes" id="UP000253740"/>
    </source>
</evidence>
<evidence type="ECO:0000313" key="3">
    <source>
        <dbReference type="EMBL" id="GAN44779.1"/>
    </source>
</evidence>
<gene>
    <name evidence="3" type="ORF">MBSD_1314</name>
    <name evidence="4" type="ORF">MBSD_n1972</name>
</gene>
<feature type="signal peptide" evidence="2">
    <location>
        <begin position="1"/>
        <end position="15"/>
    </location>
</feature>
<dbReference type="HOGENOM" id="CLU_135082_0_0_6"/>
<proteinExistence type="predicted"/>
<dbReference type="Proteomes" id="UP000253740">
    <property type="component" value="Unassembled WGS sequence"/>
</dbReference>
<dbReference type="EMBL" id="DF970222">
    <property type="protein sequence ID" value="GAP66661.1"/>
    <property type="molecule type" value="Genomic_DNA"/>
</dbReference>
<dbReference type="AlphaFoldDB" id="A0A0K8QPR5"/>
<name>A0A0K8QPR5_9GAMM</name>
<protein>
    <submittedName>
        <fullName evidence="4">Uncharacterized protein</fullName>
    </submittedName>
</protein>
<feature type="region of interest" description="Disordered" evidence="1">
    <location>
        <begin position="67"/>
        <end position="133"/>
    </location>
</feature>
<evidence type="ECO:0000256" key="2">
    <source>
        <dbReference type="SAM" id="SignalP"/>
    </source>
</evidence>
<feature type="compositionally biased region" description="Gly residues" evidence="1">
    <location>
        <begin position="90"/>
        <end position="112"/>
    </location>
</feature>
<feature type="chain" id="PRO_5011857482" evidence="2">
    <location>
        <begin position="16"/>
        <end position="133"/>
    </location>
</feature>
<dbReference type="STRING" id="1475481.GCA_000953855_02013"/>